<accession>A0A2P2QD62</accession>
<organism evidence="1">
    <name type="scientific">Rhizophora mucronata</name>
    <name type="common">Asiatic mangrove</name>
    <dbReference type="NCBI Taxonomy" id="61149"/>
    <lineage>
        <taxon>Eukaryota</taxon>
        <taxon>Viridiplantae</taxon>
        <taxon>Streptophyta</taxon>
        <taxon>Embryophyta</taxon>
        <taxon>Tracheophyta</taxon>
        <taxon>Spermatophyta</taxon>
        <taxon>Magnoliopsida</taxon>
        <taxon>eudicotyledons</taxon>
        <taxon>Gunneridae</taxon>
        <taxon>Pentapetalae</taxon>
        <taxon>rosids</taxon>
        <taxon>fabids</taxon>
        <taxon>Malpighiales</taxon>
        <taxon>Rhizophoraceae</taxon>
        <taxon>Rhizophora</taxon>
    </lineage>
</organism>
<protein>
    <submittedName>
        <fullName evidence="1">Uncharacterized protein</fullName>
    </submittedName>
</protein>
<sequence>MLWNALDYTILCPKGKPPLIKGKES</sequence>
<evidence type="ECO:0000313" key="1">
    <source>
        <dbReference type="EMBL" id="MBX64895.1"/>
    </source>
</evidence>
<name>A0A2P2QD62_RHIMU</name>
<reference evidence="1" key="1">
    <citation type="submission" date="2018-02" db="EMBL/GenBank/DDBJ databases">
        <title>Rhizophora mucronata_Transcriptome.</title>
        <authorList>
            <person name="Meera S.P."/>
            <person name="Sreeshan A."/>
            <person name="Augustine A."/>
        </authorList>
    </citation>
    <scope>NUCLEOTIDE SEQUENCE</scope>
    <source>
        <tissue evidence="1">Leaf</tissue>
    </source>
</reference>
<proteinExistence type="predicted"/>
<dbReference type="AlphaFoldDB" id="A0A2P2QD62"/>
<dbReference type="EMBL" id="GGEC01084411">
    <property type="protein sequence ID" value="MBX64895.1"/>
    <property type="molecule type" value="Transcribed_RNA"/>
</dbReference>